<feature type="transmembrane region" description="Helical" evidence="8">
    <location>
        <begin position="356"/>
        <end position="378"/>
    </location>
</feature>
<comment type="caution">
    <text evidence="9">The sequence shown here is derived from an EMBL/GenBank/DDBJ whole genome shotgun (WGS) entry which is preliminary data.</text>
</comment>
<dbReference type="PANTHER" id="PTHR33908:SF3">
    <property type="entry name" value="UNDECAPRENYL PHOSPHATE-ALPHA-4-AMINO-4-DEOXY-L-ARABINOSE ARABINOSYL TRANSFERASE"/>
    <property type="match status" value="1"/>
</dbReference>
<feature type="transmembrane region" description="Helical" evidence="8">
    <location>
        <begin position="143"/>
        <end position="162"/>
    </location>
</feature>
<reference evidence="9" key="2">
    <citation type="journal article" date="2021" name="PeerJ">
        <title>Extensive microbial diversity within the chicken gut microbiome revealed by metagenomics and culture.</title>
        <authorList>
            <person name="Gilroy R."/>
            <person name="Ravi A."/>
            <person name="Getino M."/>
            <person name="Pursley I."/>
            <person name="Horton D.L."/>
            <person name="Alikhan N.F."/>
            <person name="Baker D."/>
            <person name="Gharbi K."/>
            <person name="Hall N."/>
            <person name="Watson M."/>
            <person name="Adriaenssens E.M."/>
            <person name="Foster-Nyarko E."/>
            <person name="Jarju S."/>
            <person name="Secka A."/>
            <person name="Antonio M."/>
            <person name="Oren A."/>
            <person name="Chaudhuri R.R."/>
            <person name="La Ragione R."/>
            <person name="Hildebrand F."/>
            <person name="Pallen M.J."/>
        </authorList>
    </citation>
    <scope>NUCLEOTIDE SEQUENCE</scope>
    <source>
        <strain evidence="9">B2-22910</strain>
    </source>
</reference>
<evidence type="ECO:0000256" key="8">
    <source>
        <dbReference type="SAM" id="Phobius"/>
    </source>
</evidence>
<dbReference type="GO" id="GO:0010041">
    <property type="term" value="P:response to iron(III) ion"/>
    <property type="evidence" value="ECO:0007669"/>
    <property type="project" value="TreeGrafter"/>
</dbReference>
<proteinExistence type="predicted"/>
<feature type="transmembrane region" description="Helical" evidence="8">
    <location>
        <begin position="398"/>
        <end position="418"/>
    </location>
</feature>
<feature type="transmembrane region" description="Helical" evidence="8">
    <location>
        <begin position="215"/>
        <end position="236"/>
    </location>
</feature>
<dbReference type="GO" id="GO:0016763">
    <property type="term" value="F:pentosyltransferase activity"/>
    <property type="evidence" value="ECO:0007669"/>
    <property type="project" value="TreeGrafter"/>
</dbReference>
<reference evidence="9" key="1">
    <citation type="submission" date="2020-10" db="EMBL/GenBank/DDBJ databases">
        <authorList>
            <person name="Gilroy R."/>
        </authorList>
    </citation>
    <scope>NUCLEOTIDE SEQUENCE</scope>
    <source>
        <strain evidence="9">B2-22910</strain>
    </source>
</reference>
<evidence type="ECO:0000313" key="9">
    <source>
        <dbReference type="EMBL" id="MBO8471507.1"/>
    </source>
</evidence>
<feature type="transmembrane region" description="Helical" evidence="8">
    <location>
        <begin position="265"/>
        <end position="288"/>
    </location>
</feature>
<keyword evidence="6 8" id="KW-1133">Transmembrane helix</keyword>
<comment type="subcellular location">
    <subcellularLocation>
        <location evidence="1">Cell membrane</location>
        <topology evidence="1">Multi-pass membrane protein</topology>
    </subcellularLocation>
</comment>
<dbReference type="GO" id="GO:0005886">
    <property type="term" value="C:plasma membrane"/>
    <property type="evidence" value="ECO:0007669"/>
    <property type="project" value="UniProtKB-SubCell"/>
</dbReference>
<sequence length="496" mass="54784">MKTFIKSHPALVAAVLMFFTLTPLMALRDFTPANELRYLNIVDEMISEGNIFTLTNQGEPYADKPPLYFWLAALLRVILGQHSMYALSLLSFIPAAVIMVLMDRWLVSASGGSGRPGFMVRFASAMMLGTSALFVGTSVFLRMDMLMCMFIVMSLYSFYLLYTGKGNQRLHTFLFPVFVFLALFTKGPVGLLVPPVAVIATLAWDGRLRESGRYLGWRTWGIIALLCAVWFSGVWIEGGRPYLENLLFHQTVDRAVDAFHHKEPFWYYMVTIWYILAPYSLALVPVFICSFFRKRPEPASGRTDTGTFVRLSAAAVSVTFIMLSFFSSKLAIYLLPVFPFLVYVFSVSVQGFRWNGWLAASLALPSAVFILAGAAGAAVLATDCVPEVGGYTFMHSPWIYAALMSLAAGGAVSIYFLLRQKTWTTPVISMAASMLLCVLSASAVIPEANDYIGYGNLCRTASSLAHGDDAVETPSSYVTLGVYRPENMNVYLGTGI</sequence>
<organism evidence="9 10">
    <name type="scientific">Candidatus Cryptobacteroides faecavium</name>
    <dbReference type="NCBI Taxonomy" id="2840762"/>
    <lineage>
        <taxon>Bacteria</taxon>
        <taxon>Pseudomonadati</taxon>
        <taxon>Bacteroidota</taxon>
        <taxon>Bacteroidia</taxon>
        <taxon>Bacteroidales</taxon>
        <taxon>Candidatus Cryptobacteroides</taxon>
    </lineage>
</organism>
<gene>
    <name evidence="9" type="ORF">IAB82_06910</name>
</gene>
<dbReference type="EMBL" id="JADIMB010000103">
    <property type="protein sequence ID" value="MBO8471507.1"/>
    <property type="molecule type" value="Genomic_DNA"/>
</dbReference>
<evidence type="ECO:0000256" key="1">
    <source>
        <dbReference type="ARBA" id="ARBA00004651"/>
    </source>
</evidence>
<keyword evidence="7 8" id="KW-0472">Membrane</keyword>
<keyword evidence="3" id="KW-0328">Glycosyltransferase</keyword>
<dbReference type="Proteomes" id="UP000823603">
    <property type="component" value="Unassembled WGS sequence"/>
</dbReference>
<evidence type="ECO:0000256" key="7">
    <source>
        <dbReference type="ARBA" id="ARBA00023136"/>
    </source>
</evidence>
<dbReference type="GO" id="GO:0009103">
    <property type="term" value="P:lipopolysaccharide biosynthetic process"/>
    <property type="evidence" value="ECO:0007669"/>
    <property type="project" value="UniProtKB-ARBA"/>
</dbReference>
<keyword evidence="5 8" id="KW-0812">Transmembrane</keyword>
<evidence type="ECO:0000256" key="6">
    <source>
        <dbReference type="ARBA" id="ARBA00022989"/>
    </source>
</evidence>
<evidence type="ECO:0000256" key="4">
    <source>
        <dbReference type="ARBA" id="ARBA00022679"/>
    </source>
</evidence>
<dbReference type="AlphaFoldDB" id="A0A9D9IFE2"/>
<feature type="transmembrane region" description="Helical" evidence="8">
    <location>
        <begin position="425"/>
        <end position="445"/>
    </location>
</feature>
<dbReference type="PANTHER" id="PTHR33908">
    <property type="entry name" value="MANNOSYLTRANSFERASE YKCB-RELATED"/>
    <property type="match status" value="1"/>
</dbReference>
<name>A0A9D9IFE2_9BACT</name>
<evidence type="ECO:0000256" key="3">
    <source>
        <dbReference type="ARBA" id="ARBA00022676"/>
    </source>
</evidence>
<feature type="transmembrane region" description="Helical" evidence="8">
    <location>
        <begin position="332"/>
        <end position="349"/>
    </location>
</feature>
<accession>A0A9D9IFE2</accession>
<keyword evidence="4" id="KW-0808">Transferase</keyword>
<keyword evidence="2" id="KW-1003">Cell membrane</keyword>
<dbReference type="InterPro" id="IPR050297">
    <property type="entry name" value="LipidA_mod_glycosyltrf_83"/>
</dbReference>
<evidence type="ECO:0000256" key="2">
    <source>
        <dbReference type="ARBA" id="ARBA00022475"/>
    </source>
</evidence>
<feature type="transmembrane region" description="Helical" evidence="8">
    <location>
        <begin position="118"/>
        <end position="137"/>
    </location>
</feature>
<evidence type="ECO:0000313" key="10">
    <source>
        <dbReference type="Proteomes" id="UP000823603"/>
    </source>
</evidence>
<protein>
    <submittedName>
        <fullName evidence="9">Glycosyltransferase family 39 protein</fullName>
    </submittedName>
</protein>
<feature type="transmembrane region" description="Helical" evidence="8">
    <location>
        <begin position="84"/>
        <end position="106"/>
    </location>
</feature>
<feature type="transmembrane region" description="Helical" evidence="8">
    <location>
        <begin position="308"/>
        <end position="326"/>
    </location>
</feature>
<evidence type="ECO:0000256" key="5">
    <source>
        <dbReference type="ARBA" id="ARBA00022692"/>
    </source>
</evidence>